<feature type="chain" id="PRO_5044269033" description="DUF4124 domain-containing protein" evidence="1">
    <location>
        <begin position="19"/>
        <end position="128"/>
    </location>
</feature>
<proteinExistence type="predicted"/>
<dbReference type="EMBL" id="JAGIBU010000009">
    <property type="protein sequence ID" value="MBS7825281.1"/>
    <property type="molecule type" value="Genomic_DNA"/>
</dbReference>
<dbReference type="Proteomes" id="UP000680020">
    <property type="component" value="Unassembled WGS sequence"/>
</dbReference>
<name>A0AB35BZU4_9GAMM</name>
<protein>
    <recommendedName>
        <fullName evidence="4">DUF4124 domain-containing protein</fullName>
    </recommendedName>
</protein>
<accession>A0AB35BZU4</accession>
<organism evidence="2 3">
    <name type="scientific">Wohlfahrtiimonas chitiniclastica</name>
    <dbReference type="NCBI Taxonomy" id="400946"/>
    <lineage>
        <taxon>Bacteria</taxon>
        <taxon>Pseudomonadati</taxon>
        <taxon>Pseudomonadota</taxon>
        <taxon>Gammaproteobacteria</taxon>
        <taxon>Cardiobacteriales</taxon>
        <taxon>Ignatzschineriaceae</taxon>
        <taxon>Wohlfahrtiimonas</taxon>
    </lineage>
</organism>
<evidence type="ECO:0008006" key="4">
    <source>
        <dbReference type="Google" id="ProtNLM"/>
    </source>
</evidence>
<evidence type="ECO:0000313" key="2">
    <source>
        <dbReference type="EMBL" id="MBS7825281.1"/>
    </source>
</evidence>
<feature type="signal peptide" evidence="1">
    <location>
        <begin position="1"/>
        <end position="18"/>
    </location>
</feature>
<keyword evidence="1" id="KW-0732">Signal</keyword>
<dbReference type="AlphaFoldDB" id="A0AB35BZU4"/>
<gene>
    <name evidence="2" type="ORF">J7561_08705</name>
</gene>
<comment type="caution">
    <text evidence="2">The sequence shown here is derived from an EMBL/GenBank/DDBJ whole genome shotgun (WGS) entry which is preliminary data.</text>
</comment>
<evidence type="ECO:0000313" key="3">
    <source>
        <dbReference type="Proteomes" id="UP000680020"/>
    </source>
</evidence>
<evidence type="ECO:0000256" key="1">
    <source>
        <dbReference type="SAM" id="SignalP"/>
    </source>
</evidence>
<sequence length="128" mass="14308">MSRILWVMAAMMLSVAMADVPMLDASSVKQPEKRAVNKCVDPKGAITYTQFACDDASTAAKEGWIEETNITYANGRKSKRSVANTMPDHTNDSGLEILQSSFENHSFWELFSEGIKSMATQRERLRDI</sequence>
<dbReference type="RefSeq" id="WP_213404249.1">
    <property type="nucleotide sequence ID" value="NZ_JAGIBT010000010.1"/>
</dbReference>
<reference evidence="2" key="1">
    <citation type="submission" date="2021-03" db="EMBL/GenBank/DDBJ databases">
        <title>Identification and antibiotic profiling of Wohlfahrtiimonas chitiniclastica, an underestimated human pathogen.</title>
        <authorList>
            <person name="Kopf A."/>
            <person name="Bunk B."/>
            <person name="Coldewey S."/>
            <person name="Gunzer F."/>
            <person name="Riedel T."/>
            <person name="Schroettner P."/>
        </authorList>
    </citation>
    <scope>NUCLEOTIDE SEQUENCE</scope>
    <source>
        <strain evidence="2">DSM 100917</strain>
    </source>
</reference>